<gene>
    <name evidence="1" type="ORF">GII31_12320</name>
</gene>
<sequence>MNQDEQRERRRRHVTVEYGGEFSLADEVREITAPLAEQIVAAPAPATFRLAVDRLVAEVEATVWVATQMVAEVDAARRTRHIERVEDRQRAMTILAEQVQRPAAPEITATDVVSGTWSAQLTAYAETVTDDLGALLGRAVRPGYTRGRLSASERLVEALRGVDREAAAILRKIERPIETTRPATPSGMSAADELRALGVKL</sequence>
<dbReference type="EMBL" id="CP045809">
    <property type="protein sequence ID" value="QHN35548.1"/>
    <property type="molecule type" value="Genomic_DNA"/>
</dbReference>
<evidence type="ECO:0000313" key="2">
    <source>
        <dbReference type="Proteomes" id="UP001059836"/>
    </source>
</evidence>
<organism evidence="1 2">
    <name type="scientific">Gordonia pseudamarae</name>
    <dbReference type="NCBI Taxonomy" id="2831662"/>
    <lineage>
        <taxon>Bacteria</taxon>
        <taxon>Bacillati</taxon>
        <taxon>Actinomycetota</taxon>
        <taxon>Actinomycetes</taxon>
        <taxon>Mycobacteriales</taxon>
        <taxon>Gordoniaceae</taxon>
        <taxon>Gordonia</taxon>
    </lineage>
</organism>
<reference evidence="1" key="1">
    <citation type="journal article" date="2021" name="Nat. Microbiol.">
        <title>Cocultivation of an ultrasmall environmental parasitic bacterium with lytic ability against bacteria associated with wastewater foams.</title>
        <authorList>
            <person name="Batinovic S."/>
            <person name="Rose J.J.A."/>
            <person name="Ratcliffe J."/>
            <person name="Seviour R.J."/>
            <person name="Petrovski S."/>
        </authorList>
    </citation>
    <scope>NUCLEOTIDE SEQUENCE</scope>
    <source>
        <strain evidence="1">CON9</strain>
    </source>
</reference>
<protein>
    <submittedName>
        <fullName evidence="1">Uncharacterized protein</fullName>
    </submittedName>
</protein>
<dbReference type="Proteomes" id="UP001059836">
    <property type="component" value="Chromosome"/>
</dbReference>
<name>A0ABX6IJZ5_9ACTN</name>
<proteinExistence type="predicted"/>
<keyword evidence="2" id="KW-1185">Reference proteome</keyword>
<evidence type="ECO:0000313" key="1">
    <source>
        <dbReference type="EMBL" id="QHN35548.1"/>
    </source>
</evidence>
<dbReference type="RefSeq" id="WP_213243455.1">
    <property type="nucleotide sequence ID" value="NZ_CP045806.1"/>
</dbReference>
<accession>A0ABX6IJZ5</accession>